<evidence type="ECO:0000313" key="3">
    <source>
        <dbReference type="Proteomes" id="UP000464214"/>
    </source>
</evidence>
<feature type="region of interest" description="Disordered" evidence="1">
    <location>
        <begin position="149"/>
        <end position="172"/>
    </location>
</feature>
<gene>
    <name evidence="2" type="ORF">GU926_06645</name>
</gene>
<protein>
    <submittedName>
        <fullName evidence="2">Uncharacterized protein</fullName>
    </submittedName>
</protein>
<proteinExistence type="predicted"/>
<dbReference type="Proteomes" id="UP000464214">
    <property type="component" value="Chromosome"/>
</dbReference>
<keyword evidence="3" id="KW-1185">Reference proteome</keyword>
<organism evidence="2 3">
    <name type="scientific">Nibribacter ruber</name>
    <dbReference type="NCBI Taxonomy" id="2698458"/>
    <lineage>
        <taxon>Bacteria</taxon>
        <taxon>Pseudomonadati</taxon>
        <taxon>Bacteroidota</taxon>
        <taxon>Cytophagia</taxon>
        <taxon>Cytophagales</taxon>
        <taxon>Hymenobacteraceae</taxon>
        <taxon>Nibribacter</taxon>
    </lineage>
</organism>
<evidence type="ECO:0000256" key="1">
    <source>
        <dbReference type="SAM" id="MobiDB-lite"/>
    </source>
</evidence>
<dbReference type="AlphaFoldDB" id="A0A6P1NXQ9"/>
<reference evidence="2 3" key="1">
    <citation type="submission" date="2020-01" db="EMBL/GenBank/DDBJ databases">
        <authorList>
            <person name="Kim M."/>
        </authorList>
    </citation>
    <scope>NUCLEOTIDE SEQUENCE [LARGE SCALE GENOMIC DNA]</scope>
    <source>
        <strain evidence="2 3">BT10</strain>
    </source>
</reference>
<accession>A0A6P1NXQ9</accession>
<feature type="compositionally biased region" description="Acidic residues" evidence="1">
    <location>
        <begin position="160"/>
        <end position="172"/>
    </location>
</feature>
<evidence type="ECO:0000313" key="2">
    <source>
        <dbReference type="EMBL" id="QHL87124.1"/>
    </source>
</evidence>
<feature type="compositionally biased region" description="Basic and acidic residues" evidence="1">
    <location>
        <begin position="149"/>
        <end position="159"/>
    </location>
</feature>
<dbReference type="KEGG" id="nib:GU926_06645"/>
<name>A0A6P1NXQ9_9BACT</name>
<sequence>MSAAIYQQFLSQVFSQEAATLHTRLTPLYQELEEALQQARPGRLSQELVSFKYERLRLGIAITLLQLLTDLGGDQDSAEVRDLLIDALDAPNVQEIDKRIQKKGHLFEELYTDLYVNAEAEHVLALFERTLQASSKEETDELLEEALELAHDLEIQPGHDEDEDDDSEGNPA</sequence>
<dbReference type="EMBL" id="CP047897">
    <property type="protein sequence ID" value="QHL87124.1"/>
    <property type="molecule type" value="Genomic_DNA"/>
</dbReference>
<dbReference type="RefSeq" id="WP_160690220.1">
    <property type="nucleotide sequence ID" value="NZ_CP047897.1"/>
</dbReference>